<organism evidence="9 10">
    <name type="scientific">Clostridium puniceum</name>
    <dbReference type="NCBI Taxonomy" id="29367"/>
    <lineage>
        <taxon>Bacteria</taxon>
        <taxon>Bacillati</taxon>
        <taxon>Bacillota</taxon>
        <taxon>Clostridia</taxon>
        <taxon>Eubacteriales</taxon>
        <taxon>Clostridiaceae</taxon>
        <taxon>Clostridium</taxon>
    </lineage>
</organism>
<keyword evidence="6" id="KW-0804">Transcription</keyword>
<dbReference type="InterPro" id="IPR036390">
    <property type="entry name" value="WH_DNA-bd_sf"/>
</dbReference>
<dbReference type="Proteomes" id="UP000190890">
    <property type="component" value="Unassembled WGS sequence"/>
</dbReference>
<dbReference type="Pfam" id="PF01475">
    <property type="entry name" value="FUR"/>
    <property type="match status" value="1"/>
</dbReference>
<dbReference type="GO" id="GO:0008270">
    <property type="term" value="F:zinc ion binding"/>
    <property type="evidence" value="ECO:0007669"/>
    <property type="project" value="TreeGrafter"/>
</dbReference>
<dbReference type="STRING" id="29367.CLPUN_25840"/>
<accession>A0A1S8TG83</accession>
<evidence type="ECO:0000313" key="10">
    <source>
        <dbReference type="Proteomes" id="UP000190890"/>
    </source>
</evidence>
<evidence type="ECO:0000256" key="3">
    <source>
        <dbReference type="ARBA" id="ARBA00022833"/>
    </source>
</evidence>
<keyword evidence="5" id="KW-0238">DNA-binding</keyword>
<feature type="binding site" evidence="8">
    <location>
        <position position="122"/>
    </location>
    <ligand>
        <name>Fe cation</name>
        <dbReference type="ChEBI" id="CHEBI:24875"/>
    </ligand>
</feature>
<dbReference type="OrthoDB" id="8659436at2"/>
<feature type="binding site" evidence="8">
    <location>
        <position position="85"/>
    </location>
    <ligand>
        <name>Fe cation</name>
        <dbReference type="ChEBI" id="CHEBI:24875"/>
    </ligand>
</feature>
<reference evidence="9 10" key="1">
    <citation type="submission" date="2016-05" db="EMBL/GenBank/DDBJ databases">
        <title>Microbial solvent formation.</title>
        <authorList>
            <person name="Poehlein A."/>
            <person name="Montoya Solano J.D."/>
            <person name="Flitsch S."/>
            <person name="Krabben P."/>
            <person name="Duerre P."/>
            <person name="Daniel R."/>
        </authorList>
    </citation>
    <scope>NUCLEOTIDE SEQUENCE [LARGE SCALE GENOMIC DNA]</scope>
    <source>
        <strain evidence="9 10">DSM 2619</strain>
    </source>
</reference>
<gene>
    <name evidence="9" type="primary">perR_1</name>
    <name evidence="9" type="ORF">CLPUN_25840</name>
</gene>
<keyword evidence="4" id="KW-0805">Transcription regulation</keyword>
<dbReference type="GO" id="GO:0003700">
    <property type="term" value="F:DNA-binding transcription factor activity"/>
    <property type="evidence" value="ECO:0007669"/>
    <property type="project" value="InterPro"/>
</dbReference>
<comment type="similarity">
    <text evidence="1">Belongs to the Fur family.</text>
</comment>
<dbReference type="Gene3D" id="3.30.1490.190">
    <property type="match status" value="1"/>
</dbReference>
<dbReference type="AlphaFoldDB" id="A0A1S8TG83"/>
<name>A0A1S8TG83_9CLOT</name>
<keyword evidence="7" id="KW-0479">Metal-binding</keyword>
<evidence type="ECO:0000313" key="9">
    <source>
        <dbReference type="EMBL" id="OOM76644.1"/>
    </source>
</evidence>
<evidence type="ECO:0000256" key="7">
    <source>
        <dbReference type="PIRSR" id="PIRSR602481-1"/>
    </source>
</evidence>
<evidence type="ECO:0000256" key="5">
    <source>
        <dbReference type="ARBA" id="ARBA00023125"/>
    </source>
</evidence>
<dbReference type="EMBL" id="LZZM01000167">
    <property type="protein sequence ID" value="OOM76644.1"/>
    <property type="molecule type" value="Genomic_DNA"/>
</dbReference>
<dbReference type="InterPro" id="IPR036388">
    <property type="entry name" value="WH-like_DNA-bd_sf"/>
</dbReference>
<dbReference type="SUPFAM" id="SSF46785">
    <property type="entry name" value="Winged helix' DNA-binding domain"/>
    <property type="match status" value="1"/>
</dbReference>
<comment type="cofactor">
    <cofactor evidence="7">
        <name>Zn(2+)</name>
        <dbReference type="ChEBI" id="CHEBI:29105"/>
    </cofactor>
    <text evidence="7">Binds 1 zinc ion per subunit.</text>
</comment>
<dbReference type="InterPro" id="IPR043135">
    <property type="entry name" value="Fur_C"/>
</dbReference>
<evidence type="ECO:0000256" key="6">
    <source>
        <dbReference type="ARBA" id="ARBA00023163"/>
    </source>
</evidence>
<comment type="cofactor">
    <cofactor evidence="8">
        <name>Mn(2+)</name>
        <dbReference type="ChEBI" id="CHEBI:29035"/>
    </cofactor>
    <cofactor evidence="8">
        <name>Fe(2+)</name>
        <dbReference type="ChEBI" id="CHEBI:29033"/>
    </cofactor>
    <text evidence="8">Binds 1 Mn(2+) or Fe(2+) ion per subunit.</text>
</comment>
<sequence>MEPIEILKEKNIKITKGRIKILNILKDSENSLSAEKIHQIYRCNDININLSTVYRTLELFEEKGLLEKITLNDGVFSYKLKGETHRHHLECDICHKEVEIPCPMLQIQEMVQNSTGFTLTDHDLVMKGICKDCKKKQ</sequence>
<keyword evidence="2" id="KW-0678">Repressor</keyword>
<dbReference type="PANTHER" id="PTHR33202">
    <property type="entry name" value="ZINC UPTAKE REGULATION PROTEIN"/>
    <property type="match status" value="1"/>
</dbReference>
<keyword evidence="10" id="KW-1185">Reference proteome</keyword>
<feature type="binding site" evidence="7">
    <location>
        <position position="133"/>
    </location>
    <ligand>
        <name>Zn(2+)</name>
        <dbReference type="ChEBI" id="CHEBI:29105"/>
    </ligand>
</feature>
<feature type="binding site" evidence="7">
    <location>
        <position position="130"/>
    </location>
    <ligand>
        <name>Zn(2+)</name>
        <dbReference type="ChEBI" id="CHEBI:29105"/>
    </ligand>
</feature>
<keyword evidence="3 7" id="KW-0862">Zinc</keyword>
<evidence type="ECO:0000256" key="1">
    <source>
        <dbReference type="ARBA" id="ARBA00007957"/>
    </source>
</evidence>
<dbReference type="GO" id="GO:1900376">
    <property type="term" value="P:regulation of secondary metabolite biosynthetic process"/>
    <property type="evidence" value="ECO:0007669"/>
    <property type="project" value="TreeGrafter"/>
</dbReference>
<comment type="caution">
    <text evidence="9">The sequence shown here is derived from an EMBL/GenBank/DDBJ whole genome shotgun (WGS) entry which is preliminary data.</text>
</comment>
<dbReference type="Gene3D" id="1.10.10.10">
    <property type="entry name" value="Winged helix-like DNA-binding domain superfamily/Winged helix DNA-binding domain"/>
    <property type="match status" value="1"/>
</dbReference>
<feature type="binding site" evidence="7">
    <location>
        <position position="94"/>
    </location>
    <ligand>
        <name>Zn(2+)</name>
        <dbReference type="ChEBI" id="CHEBI:29105"/>
    </ligand>
</feature>
<proteinExistence type="inferred from homology"/>
<dbReference type="PANTHER" id="PTHR33202:SF8">
    <property type="entry name" value="PEROXIDE-RESPONSIVE REPRESSOR PERR"/>
    <property type="match status" value="1"/>
</dbReference>
<protein>
    <submittedName>
        <fullName evidence="9">Peroxide operon regulator</fullName>
    </submittedName>
</protein>
<evidence type="ECO:0000256" key="8">
    <source>
        <dbReference type="PIRSR" id="PIRSR602481-2"/>
    </source>
</evidence>
<evidence type="ECO:0000256" key="2">
    <source>
        <dbReference type="ARBA" id="ARBA00022491"/>
    </source>
</evidence>
<dbReference type="InterPro" id="IPR002481">
    <property type="entry name" value="FUR"/>
</dbReference>
<dbReference type="RefSeq" id="WP_077847699.1">
    <property type="nucleotide sequence ID" value="NZ_LZZM01000167.1"/>
</dbReference>
<feature type="binding site" evidence="7">
    <location>
        <position position="91"/>
    </location>
    <ligand>
        <name>Zn(2+)</name>
        <dbReference type="ChEBI" id="CHEBI:29105"/>
    </ligand>
</feature>
<evidence type="ECO:0000256" key="4">
    <source>
        <dbReference type="ARBA" id="ARBA00023015"/>
    </source>
</evidence>
<dbReference type="CDD" id="cd07153">
    <property type="entry name" value="Fur_like"/>
    <property type="match status" value="1"/>
</dbReference>
<keyword evidence="8" id="KW-0408">Iron</keyword>
<dbReference type="GO" id="GO:0045892">
    <property type="term" value="P:negative regulation of DNA-templated transcription"/>
    <property type="evidence" value="ECO:0007669"/>
    <property type="project" value="TreeGrafter"/>
</dbReference>
<dbReference type="GO" id="GO:0000976">
    <property type="term" value="F:transcription cis-regulatory region binding"/>
    <property type="evidence" value="ECO:0007669"/>
    <property type="project" value="TreeGrafter"/>
</dbReference>